<reference evidence="4" key="1">
    <citation type="submission" date="2021-02" db="EMBL/GenBank/DDBJ databases">
        <authorList>
            <person name="Nowell W R."/>
        </authorList>
    </citation>
    <scope>NUCLEOTIDE SEQUENCE</scope>
    <source>
        <strain evidence="4">Ploen Becks lab</strain>
    </source>
</reference>
<dbReference type="Proteomes" id="UP000663879">
    <property type="component" value="Unassembled WGS sequence"/>
</dbReference>
<feature type="chain" id="PRO_5032394814" description="Post-SET domain-containing protein" evidence="2">
    <location>
        <begin position="20"/>
        <end position="597"/>
    </location>
</feature>
<keyword evidence="2" id="KW-0732">Signal</keyword>
<dbReference type="EMBL" id="CAJNOC010001277">
    <property type="protein sequence ID" value="CAF0850858.1"/>
    <property type="molecule type" value="Genomic_DNA"/>
</dbReference>
<name>A0A813W0Y3_9BILA</name>
<dbReference type="Pfam" id="PF13855">
    <property type="entry name" value="LRR_8"/>
    <property type="match status" value="1"/>
</dbReference>
<keyword evidence="1" id="KW-0812">Transmembrane</keyword>
<feature type="domain" description="Post-SET" evidence="3">
    <location>
        <begin position="39"/>
        <end position="55"/>
    </location>
</feature>
<dbReference type="InterPro" id="IPR001611">
    <property type="entry name" value="Leu-rich_rpt"/>
</dbReference>
<evidence type="ECO:0000313" key="4">
    <source>
        <dbReference type="EMBL" id="CAF0850858.1"/>
    </source>
</evidence>
<organism evidence="4 5">
    <name type="scientific">Brachionus calyciflorus</name>
    <dbReference type="NCBI Taxonomy" id="104777"/>
    <lineage>
        <taxon>Eukaryota</taxon>
        <taxon>Metazoa</taxon>
        <taxon>Spiralia</taxon>
        <taxon>Gnathifera</taxon>
        <taxon>Rotifera</taxon>
        <taxon>Eurotatoria</taxon>
        <taxon>Monogononta</taxon>
        <taxon>Pseudotrocha</taxon>
        <taxon>Ploima</taxon>
        <taxon>Brachionidae</taxon>
        <taxon>Brachionus</taxon>
    </lineage>
</organism>
<keyword evidence="1" id="KW-1133">Transmembrane helix</keyword>
<dbReference type="OrthoDB" id="1687175at2759"/>
<feature type="signal peptide" evidence="2">
    <location>
        <begin position="1"/>
        <end position="19"/>
    </location>
</feature>
<feature type="transmembrane region" description="Helical" evidence="1">
    <location>
        <begin position="497"/>
        <end position="524"/>
    </location>
</feature>
<gene>
    <name evidence="4" type="ORF">OXX778_LOCUS8942</name>
</gene>
<dbReference type="InterPro" id="IPR003616">
    <property type="entry name" value="Post-SET_dom"/>
</dbReference>
<dbReference type="SUPFAM" id="SSF52058">
    <property type="entry name" value="L domain-like"/>
    <property type="match status" value="1"/>
</dbReference>
<dbReference type="AlphaFoldDB" id="A0A813W0Y3"/>
<evidence type="ECO:0000313" key="5">
    <source>
        <dbReference type="Proteomes" id="UP000663879"/>
    </source>
</evidence>
<comment type="caution">
    <text evidence="4">The sequence shown here is derived from an EMBL/GenBank/DDBJ whole genome shotgun (WGS) entry which is preliminary data.</text>
</comment>
<keyword evidence="1" id="KW-0472">Membrane</keyword>
<keyword evidence="5" id="KW-1185">Reference proteome</keyword>
<evidence type="ECO:0000256" key="2">
    <source>
        <dbReference type="SAM" id="SignalP"/>
    </source>
</evidence>
<dbReference type="Gene3D" id="3.80.10.10">
    <property type="entry name" value="Ribonuclease Inhibitor"/>
    <property type="match status" value="1"/>
</dbReference>
<protein>
    <recommendedName>
        <fullName evidence="3">Post-SET domain-containing protein</fullName>
    </recommendedName>
</protein>
<evidence type="ECO:0000259" key="3">
    <source>
        <dbReference type="PROSITE" id="PS50868"/>
    </source>
</evidence>
<proteinExistence type="predicted"/>
<dbReference type="PROSITE" id="PS50868">
    <property type="entry name" value="POST_SET"/>
    <property type="match status" value="1"/>
</dbReference>
<sequence length="597" mass="69270">MIFFPTILALSSLIGLANLAAVHKICPNENFCKCNWESKRIECFCKTDECRNALAINSHQTDKEKSLFKFTNKTYQQFKEIYINEVERIDQSFFINTLFSRDIKLSIQLSNIIGANLLANLTRIKNLEIIYTNLYLIEPNAFNYLTCETLSFISLGDNYEIDIKSFGDEAHIDSLVLDYHTSNYLKSLFINTSPGWKALKHQINLLNLVNYSLTKQQLNRYWSLPATIKKIYIQEVKGIKVLDHTFVPKFNSLEKIEIYFTDINQISPNFAILHSDNLKYLTIRQSNLEVIQSNIFGSLHKLEFLDLSSNPIKFFELNSFENTFNLKTLMLHSISEYYHVDYSDICMFSYLNCGVNVYLDSYVDSRKSCPHIFINELRNESSKFDFAMKESQFVEYSNARRDCKLKDELKSCLIKTNRNNHCLMKKTLFDESLEMVDLIVDVSLGTNKLTTTQAQLTKSLNDNFISVKISNESSNLKTDLKILENVLSFKSFKNNEWLIFTILILVLFCIIQFLAGIVLTYLYCSNRKNSIGCLREQVDSMPKTISIQRTNEFRTDENMLDQTGGSSESQFKKVVFARPKFVPRQPQSKDSIVNFRF</sequence>
<accession>A0A813W0Y3</accession>
<evidence type="ECO:0000256" key="1">
    <source>
        <dbReference type="SAM" id="Phobius"/>
    </source>
</evidence>
<dbReference type="InterPro" id="IPR032675">
    <property type="entry name" value="LRR_dom_sf"/>
</dbReference>